<evidence type="ECO:0000313" key="2">
    <source>
        <dbReference type="Proteomes" id="UP000887013"/>
    </source>
</evidence>
<protein>
    <submittedName>
        <fullName evidence="1">Uncharacterized protein</fullName>
    </submittedName>
</protein>
<accession>A0A8X6PZR5</accession>
<dbReference type="EMBL" id="BMAW01121092">
    <property type="protein sequence ID" value="GFT92497.1"/>
    <property type="molecule type" value="Genomic_DNA"/>
</dbReference>
<dbReference type="Proteomes" id="UP000887013">
    <property type="component" value="Unassembled WGS sequence"/>
</dbReference>
<gene>
    <name evidence="1" type="ORF">NPIL_526141</name>
</gene>
<keyword evidence="2" id="KW-1185">Reference proteome</keyword>
<dbReference type="AlphaFoldDB" id="A0A8X6PZR5"/>
<evidence type="ECO:0000313" key="1">
    <source>
        <dbReference type="EMBL" id="GFT92497.1"/>
    </source>
</evidence>
<comment type="caution">
    <text evidence="1">The sequence shown here is derived from an EMBL/GenBank/DDBJ whole genome shotgun (WGS) entry which is preliminary data.</text>
</comment>
<proteinExistence type="predicted"/>
<name>A0A8X6PZR5_NEPPI</name>
<organism evidence="1 2">
    <name type="scientific">Nephila pilipes</name>
    <name type="common">Giant wood spider</name>
    <name type="synonym">Nephila maculata</name>
    <dbReference type="NCBI Taxonomy" id="299642"/>
    <lineage>
        <taxon>Eukaryota</taxon>
        <taxon>Metazoa</taxon>
        <taxon>Ecdysozoa</taxon>
        <taxon>Arthropoda</taxon>
        <taxon>Chelicerata</taxon>
        <taxon>Arachnida</taxon>
        <taxon>Araneae</taxon>
        <taxon>Araneomorphae</taxon>
        <taxon>Entelegynae</taxon>
        <taxon>Araneoidea</taxon>
        <taxon>Nephilidae</taxon>
        <taxon>Nephila</taxon>
    </lineage>
</organism>
<reference evidence="1" key="1">
    <citation type="submission" date="2020-08" db="EMBL/GenBank/DDBJ databases">
        <title>Multicomponent nature underlies the extraordinary mechanical properties of spider dragline silk.</title>
        <authorList>
            <person name="Kono N."/>
            <person name="Nakamura H."/>
            <person name="Mori M."/>
            <person name="Yoshida Y."/>
            <person name="Ohtoshi R."/>
            <person name="Malay A.D."/>
            <person name="Moran D.A.P."/>
            <person name="Tomita M."/>
            <person name="Numata K."/>
            <person name="Arakawa K."/>
        </authorList>
    </citation>
    <scope>NUCLEOTIDE SEQUENCE</scope>
</reference>
<sequence>MNQDCWGKRIKGESEKRKYSAMNENGKVISFHSSSRKMIKSSSRNRRKMTQVASELAQWWQSSKQIIISKCRIKRDVRPWPPPLFIIQSEIFQFRR</sequence>